<keyword evidence="4" id="KW-1185">Reference proteome</keyword>
<dbReference type="PROSITE" id="PS51782">
    <property type="entry name" value="LYSM"/>
    <property type="match status" value="1"/>
</dbReference>
<gene>
    <name evidence="3" type="primary">sleB_4</name>
    <name evidence="3" type="ORF">SPSYN_02470</name>
</gene>
<feature type="signal peptide" evidence="1">
    <location>
        <begin position="1"/>
        <end position="28"/>
    </location>
</feature>
<dbReference type="Pfam" id="PF01476">
    <property type="entry name" value="LysM"/>
    <property type="match status" value="1"/>
</dbReference>
<dbReference type="SUPFAM" id="SSF54106">
    <property type="entry name" value="LysM domain"/>
    <property type="match status" value="1"/>
</dbReference>
<dbReference type="InterPro" id="IPR042047">
    <property type="entry name" value="SleB_dom1"/>
</dbReference>
<dbReference type="RefSeq" id="WP_161822740.1">
    <property type="nucleotide sequence ID" value="NZ_LSRS01000005.1"/>
</dbReference>
<dbReference type="Gene3D" id="1.10.10.2520">
    <property type="entry name" value="Cell wall hydrolase SleB, domain 1"/>
    <property type="match status" value="1"/>
</dbReference>
<dbReference type="Gene3D" id="6.20.240.60">
    <property type="match status" value="1"/>
</dbReference>
<evidence type="ECO:0000256" key="1">
    <source>
        <dbReference type="SAM" id="SignalP"/>
    </source>
</evidence>
<dbReference type="EMBL" id="LSRS01000005">
    <property type="protein sequence ID" value="KAF1084690.1"/>
    <property type="molecule type" value="Genomic_DNA"/>
</dbReference>
<evidence type="ECO:0000313" key="4">
    <source>
        <dbReference type="Proteomes" id="UP000798488"/>
    </source>
</evidence>
<dbReference type="CDD" id="cd00118">
    <property type="entry name" value="LysM"/>
    <property type="match status" value="1"/>
</dbReference>
<feature type="chain" id="PRO_5038657894" evidence="1">
    <location>
        <begin position="29"/>
        <end position="225"/>
    </location>
</feature>
<name>A0A9D2WNJ2_9FIRM</name>
<organism evidence="3 4">
    <name type="scientific">Sporotomaculum syntrophicum</name>
    <dbReference type="NCBI Taxonomy" id="182264"/>
    <lineage>
        <taxon>Bacteria</taxon>
        <taxon>Bacillati</taxon>
        <taxon>Bacillota</taxon>
        <taxon>Clostridia</taxon>
        <taxon>Eubacteriales</taxon>
        <taxon>Desulfallaceae</taxon>
        <taxon>Sporotomaculum</taxon>
    </lineage>
</organism>
<dbReference type="Gene3D" id="3.10.350.10">
    <property type="entry name" value="LysM domain"/>
    <property type="match status" value="1"/>
</dbReference>
<accession>A0A9D2WNJ2</accession>
<dbReference type="InterPro" id="IPR036779">
    <property type="entry name" value="LysM_dom_sf"/>
</dbReference>
<dbReference type="OrthoDB" id="9785345at2"/>
<proteinExistence type="predicted"/>
<evidence type="ECO:0000313" key="3">
    <source>
        <dbReference type="EMBL" id="KAF1084690.1"/>
    </source>
</evidence>
<comment type="caution">
    <text evidence="3">The sequence shown here is derived from an EMBL/GenBank/DDBJ whole genome shotgun (WGS) entry which is preliminary data.</text>
</comment>
<feature type="domain" description="LysM" evidence="2">
    <location>
        <begin position="43"/>
        <end position="86"/>
    </location>
</feature>
<dbReference type="InterPro" id="IPR018392">
    <property type="entry name" value="LysM"/>
</dbReference>
<dbReference type="Pfam" id="PF07486">
    <property type="entry name" value="Hydrolase_2"/>
    <property type="match status" value="1"/>
</dbReference>
<dbReference type="SMART" id="SM00257">
    <property type="entry name" value="LysM"/>
    <property type="match status" value="1"/>
</dbReference>
<dbReference type="AlphaFoldDB" id="A0A9D2WNJ2"/>
<dbReference type="GO" id="GO:0016787">
    <property type="term" value="F:hydrolase activity"/>
    <property type="evidence" value="ECO:0007669"/>
    <property type="project" value="InterPro"/>
</dbReference>
<dbReference type="InterPro" id="IPR011105">
    <property type="entry name" value="Cell_wall_hydrolase_SleB"/>
</dbReference>
<protein>
    <submittedName>
        <fullName evidence="3">Spore cortex-lytic enzyme</fullName>
    </submittedName>
</protein>
<reference evidence="3" key="1">
    <citation type="submission" date="2016-02" db="EMBL/GenBank/DDBJ databases">
        <title>Draft Genome Sequence of Sporotomaculum syntrophicum Strain FB, a Syntrophic Benzoate Degrader.</title>
        <authorList>
            <person name="Nobu M.K."/>
            <person name="Narihiro T."/>
            <person name="Qiu Y.-L."/>
            <person name="Ohashi A."/>
            <person name="Liu W.-T."/>
            <person name="Yuji S."/>
        </authorList>
    </citation>
    <scope>NUCLEOTIDE SEQUENCE</scope>
    <source>
        <strain evidence="3">FB</strain>
    </source>
</reference>
<evidence type="ECO:0000259" key="2">
    <source>
        <dbReference type="PROSITE" id="PS51782"/>
    </source>
</evidence>
<sequence length="225" mass="24337">MNTHFSKLTSILLFALCLLLSNGQGAQAGVEKEVAGGSNSITVKYTVQPGDTLSKIAKSFDIDVNKLIRANNLETSVLKPCQVLTIPPLDKASSANVSRGDVSREDLMVLARAIYAEARGESFEGQVAIGAVILNRTRDPHFPDSISEVVFQRSHKGYQFSPVGDGTINLNPDETAIKAAIKALEGHDPTNGALFFYNPRIASDQWIRTLPVITTIGRHVFATKT</sequence>
<dbReference type="Proteomes" id="UP000798488">
    <property type="component" value="Unassembled WGS sequence"/>
</dbReference>
<keyword evidence="1" id="KW-0732">Signal</keyword>